<dbReference type="PANTHER" id="PTHR11695:SF294">
    <property type="entry name" value="RETICULON-4-INTERACTING PROTEIN 1, MITOCHONDRIAL"/>
    <property type="match status" value="1"/>
</dbReference>
<evidence type="ECO:0000313" key="4">
    <source>
        <dbReference type="Proteomes" id="UP000475214"/>
    </source>
</evidence>
<comment type="caution">
    <text evidence="3">The sequence shown here is derived from an EMBL/GenBank/DDBJ whole genome shotgun (WGS) entry which is preliminary data.</text>
</comment>
<name>A0A6L9SHM6_9ACTN</name>
<accession>A0A6L9SHM6</accession>
<dbReference type="EMBL" id="JAAGOA010000024">
    <property type="protein sequence ID" value="NEE03590.1"/>
    <property type="molecule type" value="Genomic_DNA"/>
</dbReference>
<dbReference type="InterPro" id="IPR050700">
    <property type="entry name" value="YIM1/Zinc_Alcohol_DH_Fams"/>
</dbReference>
<dbReference type="GO" id="GO:0008270">
    <property type="term" value="F:zinc ion binding"/>
    <property type="evidence" value="ECO:0007669"/>
    <property type="project" value="InterPro"/>
</dbReference>
<dbReference type="SMART" id="SM00829">
    <property type="entry name" value="PKS_ER"/>
    <property type="match status" value="1"/>
</dbReference>
<evidence type="ECO:0000256" key="1">
    <source>
        <dbReference type="ARBA" id="ARBA00023002"/>
    </source>
</evidence>
<evidence type="ECO:0000313" key="3">
    <source>
        <dbReference type="EMBL" id="NEE03590.1"/>
    </source>
</evidence>
<protein>
    <submittedName>
        <fullName evidence="3">NADP-dependent oxidoreductase</fullName>
    </submittedName>
</protein>
<keyword evidence="4" id="KW-1185">Reference proteome</keyword>
<proteinExistence type="predicted"/>
<feature type="domain" description="Enoyl reductase (ER)" evidence="2">
    <location>
        <begin position="14"/>
        <end position="311"/>
    </location>
</feature>
<organism evidence="3 4">
    <name type="scientific">Phytoactinopolyspora halotolerans</name>
    <dbReference type="NCBI Taxonomy" id="1981512"/>
    <lineage>
        <taxon>Bacteria</taxon>
        <taxon>Bacillati</taxon>
        <taxon>Actinomycetota</taxon>
        <taxon>Actinomycetes</taxon>
        <taxon>Jiangellales</taxon>
        <taxon>Jiangellaceae</taxon>
        <taxon>Phytoactinopolyspora</taxon>
    </lineage>
</organism>
<gene>
    <name evidence="3" type="ORF">G1H10_25825</name>
</gene>
<dbReference type="SUPFAM" id="SSF50129">
    <property type="entry name" value="GroES-like"/>
    <property type="match status" value="1"/>
</dbReference>
<dbReference type="AlphaFoldDB" id="A0A6L9SHM6"/>
<dbReference type="InterPro" id="IPR013154">
    <property type="entry name" value="ADH-like_N"/>
</dbReference>
<dbReference type="PANTHER" id="PTHR11695">
    <property type="entry name" value="ALCOHOL DEHYDROGENASE RELATED"/>
    <property type="match status" value="1"/>
</dbReference>
<dbReference type="InterPro" id="IPR011032">
    <property type="entry name" value="GroES-like_sf"/>
</dbReference>
<dbReference type="SUPFAM" id="SSF51735">
    <property type="entry name" value="NAD(P)-binding Rossmann-fold domains"/>
    <property type="match status" value="1"/>
</dbReference>
<dbReference type="InterPro" id="IPR036291">
    <property type="entry name" value="NAD(P)-bd_dom_sf"/>
</dbReference>
<evidence type="ECO:0000259" key="2">
    <source>
        <dbReference type="SMART" id="SM00829"/>
    </source>
</evidence>
<dbReference type="InterPro" id="IPR020843">
    <property type="entry name" value="ER"/>
</dbReference>
<sequence length="313" mass="32856">MTEMMRAIRQETLGGPEVLHMIETERPSPGPTEVLVEVRAAGVNPTDWQIREQGYWLTPPFTLGWDVSGVVAAVAPGVNRFAVGDEVYGMPGFPAMPGCYAEYVAAPARHFAPKPSSLSHVEAAAVPLAALTAWQSLVEVGKVGRGDRVLVHAAAGGVGHLAVQLAKALGAHVVGTAGPSNRDFLHGLGTDEIIDYVTQDFRTATSEIDIVLDTVAGETVDGSLQVLRPGGLLIGLTNPSAFDELAATAGAAGRRAVTVMVAPDHHALEQITELIDDGALRPHISATYPLAEADQAHKLSQQGHVRGKIALTT</sequence>
<dbReference type="Gene3D" id="3.40.50.720">
    <property type="entry name" value="NAD(P)-binding Rossmann-like Domain"/>
    <property type="match status" value="1"/>
</dbReference>
<dbReference type="GO" id="GO:0016491">
    <property type="term" value="F:oxidoreductase activity"/>
    <property type="evidence" value="ECO:0007669"/>
    <property type="project" value="UniProtKB-KW"/>
</dbReference>
<dbReference type="PROSITE" id="PS01162">
    <property type="entry name" value="QOR_ZETA_CRYSTAL"/>
    <property type="match status" value="1"/>
</dbReference>
<reference evidence="3 4" key="1">
    <citation type="submission" date="2020-02" db="EMBL/GenBank/DDBJ databases">
        <authorList>
            <person name="Li X.-J."/>
            <person name="Han X.-M."/>
        </authorList>
    </citation>
    <scope>NUCLEOTIDE SEQUENCE [LARGE SCALE GENOMIC DNA]</scope>
    <source>
        <strain evidence="3 4">CCTCC AB 2017055</strain>
    </source>
</reference>
<dbReference type="CDD" id="cd05289">
    <property type="entry name" value="MDR_like_2"/>
    <property type="match status" value="1"/>
</dbReference>
<dbReference type="RefSeq" id="WP_163743395.1">
    <property type="nucleotide sequence ID" value="NZ_JAAGOA010000024.1"/>
</dbReference>
<keyword evidence="1" id="KW-0560">Oxidoreductase</keyword>
<dbReference type="Gene3D" id="3.90.180.10">
    <property type="entry name" value="Medium-chain alcohol dehydrogenases, catalytic domain"/>
    <property type="match status" value="1"/>
</dbReference>
<dbReference type="InterPro" id="IPR002364">
    <property type="entry name" value="Quin_OxRdtase/zeta-crystal_CS"/>
</dbReference>
<dbReference type="Pfam" id="PF08240">
    <property type="entry name" value="ADH_N"/>
    <property type="match status" value="1"/>
</dbReference>
<dbReference type="Pfam" id="PF13602">
    <property type="entry name" value="ADH_zinc_N_2"/>
    <property type="match status" value="1"/>
</dbReference>
<dbReference type="Proteomes" id="UP000475214">
    <property type="component" value="Unassembled WGS sequence"/>
</dbReference>